<feature type="compositionally biased region" description="Low complexity" evidence="1">
    <location>
        <begin position="76"/>
        <end position="92"/>
    </location>
</feature>
<dbReference type="AlphaFoldDB" id="A0AAN6RNY8"/>
<feature type="region of interest" description="Disordered" evidence="1">
    <location>
        <begin position="202"/>
        <end position="227"/>
    </location>
</feature>
<keyword evidence="3" id="KW-1185">Reference proteome</keyword>
<feature type="compositionally biased region" description="Basic and acidic residues" evidence="1">
    <location>
        <begin position="217"/>
        <end position="227"/>
    </location>
</feature>
<feature type="compositionally biased region" description="Polar residues" evidence="1">
    <location>
        <begin position="99"/>
        <end position="112"/>
    </location>
</feature>
<gene>
    <name evidence="2" type="ORF">C8A05DRAFT_38343</name>
</gene>
<feature type="compositionally biased region" description="Low complexity" evidence="1">
    <location>
        <begin position="134"/>
        <end position="170"/>
    </location>
</feature>
<reference evidence="2" key="1">
    <citation type="journal article" date="2023" name="Mol. Phylogenet. Evol.">
        <title>Genome-scale phylogeny and comparative genomics of the fungal order Sordariales.</title>
        <authorList>
            <person name="Hensen N."/>
            <person name="Bonometti L."/>
            <person name="Westerberg I."/>
            <person name="Brannstrom I.O."/>
            <person name="Guillou S."/>
            <person name="Cros-Aarteil S."/>
            <person name="Calhoun S."/>
            <person name="Haridas S."/>
            <person name="Kuo A."/>
            <person name="Mondo S."/>
            <person name="Pangilinan J."/>
            <person name="Riley R."/>
            <person name="LaButti K."/>
            <person name="Andreopoulos B."/>
            <person name="Lipzen A."/>
            <person name="Chen C."/>
            <person name="Yan M."/>
            <person name="Daum C."/>
            <person name="Ng V."/>
            <person name="Clum A."/>
            <person name="Steindorff A."/>
            <person name="Ohm R.A."/>
            <person name="Martin F."/>
            <person name="Silar P."/>
            <person name="Natvig D.O."/>
            <person name="Lalanne C."/>
            <person name="Gautier V."/>
            <person name="Ament-Velasquez S.L."/>
            <person name="Kruys A."/>
            <person name="Hutchinson M.I."/>
            <person name="Powell A.J."/>
            <person name="Barry K."/>
            <person name="Miller A.N."/>
            <person name="Grigoriev I.V."/>
            <person name="Debuchy R."/>
            <person name="Gladieux P."/>
            <person name="Hiltunen Thoren M."/>
            <person name="Johannesson H."/>
        </authorList>
    </citation>
    <scope>NUCLEOTIDE SEQUENCE</scope>
    <source>
        <strain evidence="2">CBS 103.79</strain>
    </source>
</reference>
<evidence type="ECO:0000256" key="1">
    <source>
        <dbReference type="SAM" id="MobiDB-lite"/>
    </source>
</evidence>
<name>A0AAN6RNY8_9PEZI</name>
<feature type="region of interest" description="Disordered" evidence="1">
    <location>
        <begin position="1"/>
        <end position="26"/>
    </location>
</feature>
<proteinExistence type="predicted"/>
<feature type="region of interest" description="Disordered" evidence="1">
    <location>
        <begin position="129"/>
        <end position="170"/>
    </location>
</feature>
<sequence length="227" mass="24364">MTGYEANTKRTRSPLRPPVRTPVQGNDYSYFGGGRVSFAPPESSSGAGLGSLIRRDSLTSLYTRWVSDGPAPGLTSSPWPYESSSLSSYIPSAREAPSRYSSRYTPTASASPYSSFKAYNPPSTISPYSSLDAYTPTSTTPPYSSLDRYTPTSTTTTTTTPYTPTTSPYSSLSTYTPLYAGTAASGTISSAEIGPTWGEYYASRTSRESTSKSSWSKGKEVDYGKGR</sequence>
<reference evidence="2" key="2">
    <citation type="submission" date="2023-05" db="EMBL/GenBank/DDBJ databases">
        <authorList>
            <consortium name="Lawrence Berkeley National Laboratory"/>
            <person name="Steindorff A."/>
            <person name="Hensen N."/>
            <person name="Bonometti L."/>
            <person name="Westerberg I."/>
            <person name="Brannstrom I.O."/>
            <person name="Guillou S."/>
            <person name="Cros-Aarteil S."/>
            <person name="Calhoun S."/>
            <person name="Haridas S."/>
            <person name="Kuo A."/>
            <person name="Mondo S."/>
            <person name="Pangilinan J."/>
            <person name="Riley R."/>
            <person name="Labutti K."/>
            <person name="Andreopoulos B."/>
            <person name="Lipzen A."/>
            <person name="Chen C."/>
            <person name="Yanf M."/>
            <person name="Daum C."/>
            <person name="Ng V."/>
            <person name="Clum A."/>
            <person name="Ohm R."/>
            <person name="Martin F."/>
            <person name="Silar P."/>
            <person name="Natvig D."/>
            <person name="Lalanne C."/>
            <person name="Gautier V."/>
            <person name="Ament-Velasquez S.L."/>
            <person name="Kruys A."/>
            <person name="Hutchinson M.I."/>
            <person name="Powell A.J."/>
            <person name="Barry K."/>
            <person name="Miller A.N."/>
            <person name="Grigoriev I.V."/>
            <person name="Debuchy R."/>
            <person name="Gladieux P."/>
            <person name="Thoren M.H."/>
            <person name="Johannesson H."/>
        </authorList>
    </citation>
    <scope>NUCLEOTIDE SEQUENCE</scope>
    <source>
        <strain evidence="2">CBS 103.79</strain>
    </source>
</reference>
<feature type="region of interest" description="Disordered" evidence="1">
    <location>
        <begin position="68"/>
        <end position="112"/>
    </location>
</feature>
<accession>A0AAN6RNY8</accession>
<comment type="caution">
    <text evidence="2">The sequence shown here is derived from an EMBL/GenBank/DDBJ whole genome shotgun (WGS) entry which is preliminary data.</text>
</comment>
<evidence type="ECO:0000313" key="3">
    <source>
        <dbReference type="Proteomes" id="UP001303889"/>
    </source>
</evidence>
<protein>
    <submittedName>
        <fullName evidence="2">Uncharacterized protein</fullName>
    </submittedName>
</protein>
<organism evidence="2 3">
    <name type="scientific">Staphylotrichum tortipilum</name>
    <dbReference type="NCBI Taxonomy" id="2831512"/>
    <lineage>
        <taxon>Eukaryota</taxon>
        <taxon>Fungi</taxon>
        <taxon>Dikarya</taxon>
        <taxon>Ascomycota</taxon>
        <taxon>Pezizomycotina</taxon>
        <taxon>Sordariomycetes</taxon>
        <taxon>Sordariomycetidae</taxon>
        <taxon>Sordariales</taxon>
        <taxon>Chaetomiaceae</taxon>
        <taxon>Staphylotrichum</taxon>
    </lineage>
</organism>
<dbReference type="Proteomes" id="UP001303889">
    <property type="component" value="Unassembled WGS sequence"/>
</dbReference>
<evidence type="ECO:0000313" key="2">
    <source>
        <dbReference type="EMBL" id="KAK3898082.1"/>
    </source>
</evidence>
<dbReference type="EMBL" id="MU856005">
    <property type="protein sequence ID" value="KAK3898082.1"/>
    <property type="molecule type" value="Genomic_DNA"/>
</dbReference>